<evidence type="ECO:0000259" key="1">
    <source>
        <dbReference type="Pfam" id="PF12146"/>
    </source>
</evidence>
<dbReference type="RefSeq" id="WP_317226098.1">
    <property type="nucleotide sequence ID" value="NZ_JAWJEJ010000001.1"/>
</dbReference>
<evidence type="ECO:0000313" key="3">
    <source>
        <dbReference type="Proteomes" id="UP001273531"/>
    </source>
</evidence>
<dbReference type="InterPro" id="IPR000073">
    <property type="entry name" value="AB_hydrolase_1"/>
</dbReference>
<accession>A0ABU3Y6A0</accession>
<organism evidence="2 3">
    <name type="scientific">Sphingomonas agrestis</name>
    <dbReference type="NCBI Taxonomy" id="3080540"/>
    <lineage>
        <taxon>Bacteria</taxon>
        <taxon>Pseudomonadati</taxon>
        <taxon>Pseudomonadota</taxon>
        <taxon>Alphaproteobacteria</taxon>
        <taxon>Sphingomonadales</taxon>
        <taxon>Sphingomonadaceae</taxon>
        <taxon>Sphingomonas</taxon>
    </lineage>
</organism>
<dbReference type="InterPro" id="IPR029058">
    <property type="entry name" value="AB_hydrolase_fold"/>
</dbReference>
<dbReference type="Proteomes" id="UP001273531">
    <property type="component" value="Unassembled WGS sequence"/>
</dbReference>
<sequence>MAAEEATFASAGGVKIFYRTWQPGGEPRAVVVICHGVNSHGGQYLWAAEQFVDAGYAVLALDLRGRGRSQGERFYVEDIAEYVADVAGTIGIAKARFPGLKVFLLGHSAGGVTSASYVLDHQAEIDGFICESFAFQVPAPGFALAAIKGLSHIAPRLAVLKLKNEDFSRDPAAVAALNADPYIKDETQPAATVAALVRADERLRAEFPTITLPILILHGTADKATVCEGSVFFHETAGSADKTLKLYQDHYHDLLADIGKEEVMGDIKAWLEAHL</sequence>
<dbReference type="InterPro" id="IPR051044">
    <property type="entry name" value="MAG_DAG_Lipase"/>
</dbReference>
<dbReference type="EMBL" id="JAWJEJ010000001">
    <property type="protein sequence ID" value="MDV3456931.1"/>
    <property type="molecule type" value="Genomic_DNA"/>
</dbReference>
<gene>
    <name evidence="2" type="ORF">RZN05_08050</name>
</gene>
<dbReference type="PANTHER" id="PTHR11614">
    <property type="entry name" value="PHOSPHOLIPASE-RELATED"/>
    <property type="match status" value="1"/>
</dbReference>
<comment type="caution">
    <text evidence="2">The sequence shown here is derived from an EMBL/GenBank/DDBJ whole genome shotgun (WGS) entry which is preliminary data.</text>
</comment>
<proteinExistence type="predicted"/>
<name>A0ABU3Y6A0_9SPHN</name>
<reference evidence="2 3" key="1">
    <citation type="submission" date="2023-10" db="EMBL/GenBank/DDBJ databases">
        <title>Sphingomonas sp. HF-S4 16S ribosomal RNA gene Genome sequencing and assembly.</title>
        <authorList>
            <person name="Lee H."/>
        </authorList>
    </citation>
    <scope>NUCLEOTIDE SEQUENCE [LARGE SCALE GENOMIC DNA]</scope>
    <source>
        <strain evidence="2 3">HF-S4</strain>
    </source>
</reference>
<dbReference type="InterPro" id="IPR022742">
    <property type="entry name" value="Hydrolase_4"/>
</dbReference>
<dbReference type="Pfam" id="PF12146">
    <property type="entry name" value="Hydrolase_4"/>
    <property type="match status" value="1"/>
</dbReference>
<protein>
    <submittedName>
        <fullName evidence="2">Lysophospholipase</fullName>
    </submittedName>
</protein>
<feature type="domain" description="Serine aminopeptidase S33" evidence="1">
    <location>
        <begin position="26"/>
        <end position="257"/>
    </location>
</feature>
<dbReference type="Gene3D" id="3.40.50.1820">
    <property type="entry name" value="alpha/beta hydrolase"/>
    <property type="match status" value="1"/>
</dbReference>
<evidence type="ECO:0000313" key="2">
    <source>
        <dbReference type="EMBL" id="MDV3456931.1"/>
    </source>
</evidence>
<dbReference type="PRINTS" id="PR00111">
    <property type="entry name" value="ABHYDROLASE"/>
</dbReference>
<keyword evidence="3" id="KW-1185">Reference proteome</keyword>
<dbReference type="SUPFAM" id="SSF53474">
    <property type="entry name" value="alpha/beta-Hydrolases"/>
    <property type="match status" value="1"/>
</dbReference>